<dbReference type="GO" id="GO:0016702">
    <property type="term" value="F:oxidoreductase activity, acting on single donors with incorporation of molecular oxygen, incorporation of two atoms of oxygen"/>
    <property type="evidence" value="ECO:0007669"/>
    <property type="project" value="UniProtKB-ARBA"/>
</dbReference>
<dbReference type="Pfam" id="PF02900">
    <property type="entry name" value="LigB"/>
    <property type="match status" value="1"/>
</dbReference>
<name>A0AAD2CKM2_9STRA</name>
<dbReference type="EMBL" id="CAKOGP040000668">
    <property type="protein sequence ID" value="CAJ1937694.1"/>
    <property type="molecule type" value="Genomic_DNA"/>
</dbReference>
<dbReference type="GO" id="GO:0008198">
    <property type="term" value="F:ferrous iron binding"/>
    <property type="evidence" value="ECO:0007669"/>
    <property type="project" value="InterPro"/>
</dbReference>
<evidence type="ECO:0000259" key="6">
    <source>
        <dbReference type="Pfam" id="PF02900"/>
    </source>
</evidence>
<dbReference type="InterPro" id="IPR004183">
    <property type="entry name" value="Xdiol_dOase_suB"/>
</dbReference>
<dbReference type="CDD" id="cd07363">
    <property type="entry name" value="45_DOPA_Dioxygenase"/>
    <property type="match status" value="1"/>
</dbReference>
<dbReference type="Gene3D" id="3.40.830.10">
    <property type="entry name" value="LigB-like"/>
    <property type="match status" value="1"/>
</dbReference>
<dbReference type="AlphaFoldDB" id="A0AAD2CKM2"/>
<reference evidence="7" key="1">
    <citation type="submission" date="2023-08" db="EMBL/GenBank/DDBJ databases">
        <authorList>
            <person name="Audoor S."/>
            <person name="Bilcke G."/>
        </authorList>
    </citation>
    <scope>NUCLEOTIDE SEQUENCE</scope>
</reference>
<keyword evidence="3" id="KW-0479">Metal-binding</keyword>
<dbReference type="PANTHER" id="PTHR30096:SF0">
    <property type="entry name" value="4,5-DOPA DIOXYGENASE EXTRADIOL-LIKE PROTEIN"/>
    <property type="match status" value="1"/>
</dbReference>
<keyword evidence="8" id="KW-1185">Reference proteome</keyword>
<dbReference type="GO" id="GO:0008270">
    <property type="term" value="F:zinc ion binding"/>
    <property type="evidence" value="ECO:0007669"/>
    <property type="project" value="InterPro"/>
</dbReference>
<keyword evidence="5" id="KW-0560">Oxidoreductase</keyword>
<dbReference type="PANTHER" id="PTHR30096">
    <property type="entry name" value="4,5-DOPA DIOXYGENASE EXTRADIOL-LIKE PROTEIN"/>
    <property type="match status" value="1"/>
</dbReference>
<dbReference type="SUPFAM" id="SSF53213">
    <property type="entry name" value="LigB-like"/>
    <property type="match status" value="1"/>
</dbReference>
<evidence type="ECO:0000313" key="8">
    <source>
        <dbReference type="Proteomes" id="UP001295423"/>
    </source>
</evidence>
<comment type="similarity">
    <text evidence="2">Belongs to the DODA-type extradiol aromatic ring-opening dioxygenase family.</text>
</comment>
<dbReference type="Proteomes" id="UP001295423">
    <property type="component" value="Unassembled WGS sequence"/>
</dbReference>
<feature type="domain" description="Extradiol ring-cleavage dioxygenase class III enzyme subunit B" evidence="6">
    <location>
        <begin position="38"/>
        <end position="246"/>
    </location>
</feature>
<evidence type="ECO:0000256" key="2">
    <source>
        <dbReference type="ARBA" id="ARBA00007581"/>
    </source>
</evidence>
<evidence type="ECO:0000256" key="3">
    <source>
        <dbReference type="ARBA" id="ARBA00022723"/>
    </source>
</evidence>
<accession>A0AAD2CKM2</accession>
<dbReference type="PIRSF" id="PIRSF006157">
    <property type="entry name" value="Doxgns_DODA"/>
    <property type="match status" value="1"/>
</dbReference>
<keyword evidence="4" id="KW-0862">Zinc</keyword>
<evidence type="ECO:0000256" key="1">
    <source>
        <dbReference type="ARBA" id="ARBA00001947"/>
    </source>
</evidence>
<protein>
    <recommendedName>
        <fullName evidence="6">Extradiol ring-cleavage dioxygenase class III enzyme subunit B domain-containing protein</fullName>
    </recommendedName>
</protein>
<evidence type="ECO:0000313" key="7">
    <source>
        <dbReference type="EMBL" id="CAJ1937694.1"/>
    </source>
</evidence>
<evidence type="ECO:0000256" key="5">
    <source>
        <dbReference type="ARBA" id="ARBA00023002"/>
    </source>
</evidence>
<proteinExistence type="inferred from homology"/>
<sequence>MRFPALFINHGGGPLPLLGRQPELTRHMKEVAKMYLPDREPKAIVVLSAHYESKNDEVEVTSASNPSMLFDYYGFPPETYEYDYPAPGSPELAKRIQAMLQSNDITSKLNPTRGFDHGVFIPLMLMYPQANIPVVCVSLHQSLDIQTHLNIGSALAPLLDDDILLLGSGYTFHNMQAFFGPTQETVASSIQFNEWIKDVLLNTKDSSEILEKLTQWKEAPGGRICHPREEHLLPLFMVAAAGAKSNTTAQLIYDTIPKEEDQFLGATDHAVTGYLFA</sequence>
<organism evidence="7 8">
    <name type="scientific">Cylindrotheca closterium</name>
    <dbReference type="NCBI Taxonomy" id="2856"/>
    <lineage>
        <taxon>Eukaryota</taxon>
        <taxon>Sar</taxon>
        <taxon>Stramenopiles</taxon>
        <taxon>Ochrophyta</taxon>
        <taxon>Bacillariophyta</taxon>
        <taxon>Bacillariophyceae</taxon>
        <taxon>Bacillariophycidae</taxon>
        <taxon>Bacillariales</taxon>
        <taxon>Bacillariaceae</taxon>
        <taxon>Cylindrotheca</taxon>
    </lineage>
</organism>
<evidence type="ECO:0000256" key="4">
    <source>
        <dbReference type="ARBA" id="ARBA00022833"/>
    </source>
</evidence>
<comment type="cofactor">
    <cofactor evidence="1">
        <name>Zn(2+)</name>
        <dbReference type="ChEBI" id="CHEBI:29105"/>
    </cofactor>
</comment>
<comment type="caution">
    <text evidence="7">The sequence shown here is derived from an EMBL/GenBank/DDBJ whole genome shotgun (WGS) entry which is preliminary data.</text>
</comment>
<dbReference type="InterPro" id="IPR014436">
    <property type="entry name" value="Extradiol_dOase_DODA"/>
</dbReference>
<gene>
    <name evidence="7" type="ORF">CYCCA115_LOCUS5771</name>
</gene>